<evidence type="ECO:0000256" key="8">
    <source>
        <dbReference type="ARBA" id="ARBA00053241"/>
    </source>
</evidence>
<dbReference type="InterPro" id="IPR001732">
    <property type="entry name" value="UDP-Glc/GDP-Man_DH_N"/>
</dbReference>
<comment type="function">
    <text evidence="8">Catalyzes the conversion of UDP-glucose into UDP-glucuronate, one of the precursors of teichuronic acid.</text>
</comment>
<gene>
    <name evidence="14" type="ORF">KT71_18347</name>
</gene>
<feature type="binding site" evidence="12">
    <location>
        <position position="122"/>
    </location>
    <ligand>
        <name>NAD(+)</name>
        <dbReference type="ChEBI" id="CHEBI:57540"/>
    </ligand>
</feature>
<dbReference type="SMART" id="SM00984">
    <property type="entry name" value="UDPG_MGDP_dh_C"/>
    <property type="match status" value="1"/>
</dbReference>
<evidence type="ECO:0000313" key="15">
    <source>
        <dbReference type="Proteomes" id="UP000019205"/>
    </source>
</evidence>
<evidence type="ECO:0000256" key="11">
    <source>
        <dbReference type="PIRSR" id="PIRSR500134-2"/>
    </source>
</evidence>
<dbReference type="FunFam" id="1.20.5.100:FF:000001">
    <property type="entry name" value="UDP-glucose 6-dehydrogenase"/>
    <property type="match status" value="1"/>
</dbReference>
<sequence length="434" mass="46931">MNVVMIGAGYVGLVSGACFAEFGASVVCVDKQEERITALRQGKIPIYEPGLEDLVRKNADAGRLSFTTDVAGSVAKADLAFIAVGTPTRRGDGHADLKYVYAAAQEIAENLQGYTVIVDKSTVPVGTAREVARVISKTNPDADFDVASNPEFLREGSAISDFLRPDRVVLGVESERAEARLRELYRPLNLIEAPLLVTGLESAELIKYAANAFLATKISFINEMSQLCEKTGADVNAVAKGMGMDKRIGNKFLHAGPGYGGSCFPKDTLALNRMAQEYGVGSRIVEAVVEVNASQKARMVSKIREALGGSEADKRIAVLGLTFKPETDDMRDAPALAILPALIDRGATICAHDPEGMDEARPLLPEAMEYADTIEEALKDADAVVLMTEWNQYRGLNLRDVRDTMRGDVFVDLRNVYERGLMEAAGLQYTSVGR</sequence>
<dbReference type="HOGENOM" id="CLU_023810_1_2_6"/>
<dbReference type="InterPro" id="IPR017476">
    <property type="entry name" value="UDP-Glc/GDP-Man"/>
</dbReference>
<keyword evidence="15" id="KW-1185">Reference proteome</keyword>
<keyword evidence="6 9" id="KW-0520">NAD</keyword>
<evidence type="ECO:0000256" key="3">
    <source>
        <dbReference type="ARBA" id="ARBA00012954"/>
    </source>
</evidence>
<evidence type="ECO:0000259" key="13">
    <source>
        <dbReference type="SMART" id="SM00984"/>
    </source>
</evidence>
<feature type="binding site" evidence="12">
    <location>
        <position position="266"/>
    </location>
    <ligand>
        <name>NAD(+)</name>
        <dbReference type="ChEBI" id="CHEBI:57540"/>
    </ligand>
</feature>
<evidence type="ECO:0000256" key="7">
    <source>
        <dbReference type="ARBA" id="ARBA00047473"/>
    </source>
</evidence>
<feature type="binding site" evidence="11">
    <location>
        <position position="207"/>
    </location>
    <ligand>
        <name>substrate</name>
    </ligand>
</feature>
<comment type="caution">
    <text evidence="14">The sequence shown here is derived from an EMBL/GenBank/DDBJ whole genome shotgun (WGS) entry which is preliminary data.</text>
</comment>
<dbReference type="STRING" id="314285.KT71_18347"/>
<evidence type="ECO:0000256" key="2">
    <source>
        <dbReference type="ARBA" id="ARBA00006601"/>
    </source>
</evidence>
<reference evidence="14 15" key="2">
    <citation type="journal article" date="2009" name="PLoS ONE">
        <title>The photosynthetic apparatus and its regulation in the aerobic gammaproteobacterium Congregibacter litoralis gen. nov., sp. nov.</title>
        <authorList>
            <person name="Spring S."/>
            <person name="Lunsdorf H."/>
            <person name="Fuchs B.M."/>
            <person name="Tindall B.J."/>
        </authorList>
    </citation>
    <scope>NUCLEOTIDE SEQUENCE [LARGE SCALE GENOMIC DNA]</scope>
    <source>
        <strain evidence="14">KT71</strain>
    </source>
</reference>
<feature type="binding site" evidence="12">
    <location>
        <position position="331"/>
    </location>
    <ligand>
        <name>NAD(+)</name>
        <dbReference type="ChEBI" id="CHEBI:57540"/>
    </ligand>
</feature>
<proteinExistence type="inferred from homology"/>
<dbReference type="InterPro" id="IPR036220">
    <property type="entry name" value="UDP-Glc/GDP-Man_DH_C_sf"/>
</dbReference>
<dbReference type="Pfam" id="PF00984">
    <property type="entry name" value="UDPG_MGDP_dh"/>
    <property type="match status" value="1"/>
</dbReference>
<dbReference type="SUPFAM" id="SSF48179">
    <property type="entry name" value="6-phosphogluconate dehydrogenase C-terminal domain-like"/>
    <property type="match status" value="1"/>
</dbReference>
<dbReference type="InterPro" id="IPR014027">
    <property type="entry name" value="UDP-Glc/GDP-Man_DH_C"/>
</dbReference>
<dbReference type="SUPFAM" id="SSF51735">
    <property type="entry name" value="NAD(P)-binding Rossmann-fold domains"/>
    <property type="match status" value="1"/>
</dbReference>
<dbReference type="GO" id="GO:0006065">
    <property type="term" value="P:UDP-glucuronate biosynthetic process"/>
    <property type="evidence" value="ECO:0007669"/>
    <property type="project" value="UniProtKB-UniPathway"/>
</dbReference>
<feature type="binding site" evidence="11">
    <location>
        <position position="260"/>
    </location>
    <ligand>
        <name>substrate</name>
    </ligand>
</feature>
<feature type="binding site" evidence="11">
    <location>
        <begin position="152"/>
        <end position="155"/>
    </location>
    <ligand>
        <name>substrate</name>
    </ligand>
</feature>
<evidence type="ECO:0000256" key="12">
    <source>
        <dbReference type="PIRSR" id="PIRSR500134-3"/>
    </source>
</evidence>
<dbReference type="PIRSF" id="PIRSF000124">
    <property type="entry name" value="UDPglc_GDPman_dh"/>
    <property type="match status" value="1"/>
</dbReference>
<dbReference type="Pfam" id="PF03720">
    <property type="entry name" value="UDPG_MGDP_dh_C"/>
    <property type="match status" value="1"/>
</dbReference>
<dbReference type="eggNOG" id="COG1004">
    <property type="taxonomic scope" value="Bacteria"/>
</dbReference>
<dbReference type="EMBL" id="AAOA02000001">
    <property type="protein sequence ID" value="EAQ95991.1"/>
    <property type="molecule type" value="Genomic_DNA"/>
</dbReference>
<feature type="binding site" evidence="12">
    <location>
        <position position="155"/>
    </location>
    <ligand>
        <name>NAD(+)</name>
        <dbReference type="ChEBI" id="CHEBI:57540"/>
    </ligand>
</feature>
<feature type="active site" description="Nucleophile" evidence="10">
    <location>
        <position position="263"/>
    </location>
</feature>
<name>A4ADJ3_9GAMM</name>
<feature type="binding site" evidence="12">
    <location>
        <position position="30"/>
    </location>
    <ligand>
        <name>NAD(+)</name>
        <dbReference type="ChEBI" id="CHEBI:57540"/>
    </ligand>
</feature>
<evidence type="ECO:0000256" key="4">
    <source>
        <dbReference type="ARBA" id="ARBA00015132"/>
    </source>
</evidence>
<feature type="binding site" evidence="11">
    <location>
        <position position="324"/>
    </location>
    <ligand>
        <name>substrate</name>
    </ligand>
</feature>
<dbReference type="InterPro" id="IPR028357">
    <property type="entry name" value="UDPglc_DH_bac"/>
</dbReference>
<dbReference type="UniPathway" id="UPA00038">
    <property type="reaction ID" value="UER00491"/>
</dbReference>
<dbReference type="InterPro" id="IPR008927">
    <property type="entry name" value="6-PGluconate_DH-like_C_sf"/>
</dbReference>
<evidence type="ECO:0000256" key="1">
    <source>
        <dbReference type="ARBA" id="ARBA00004701"/>
    </source>
</evidence>
<dbReference type="PIRSF" id="PIRSF500134">
    <property type="entry name" value="UDPglc_DH_bac"/>
    <property type="match status" value="1"/>
</dbReference>
<dbReference type="Proteomes" id="UP000019205">
    <property type="component" value="Chromosome"/>
</dbReference>
<organism evidence="14 15">
    <name type="scientific">Congregibacter litoralis KT71</name>
    <dbReference type="NCBI Taxonomy" id="314285"/>
    <lineage>
        <taxon>Bacteria</taxon>
        <taxon>Pseudomonadati</taxon>
        <taxon>Pseudomonadota</taxon>
        <taxon>Gammaproteobacteria</taxon>
        <taxon>Cellvibrionales</taxon>
        <taxon>Halieaceae</taxon>
        <taxon>Congregibacter</taxon>
    </lineage>
</organism>
<accession>A4ADJ3</accession>
<evidence type="ECO:0000256" key="5">
    <source>
        <dbReference type="ARBA" id="ARBA00023002"/>
    </source>
</evidence>
<keyword evidence="5 9" id="KW-0560">Oxidoreductase</keyword>
<dbReference type="GO" id="GO:0051287">
    <property type="term" value="F:NAD binding"/>
    <property type="evidence" value="ECO:0007669"/>
    <property type="project" value="InterPro"/>
</dbReference>
<dbReference type="PANTHER" id="PTHR43750">
    <property type="entry name" value="UDP-GLUCOSE 6-DEHYDROGENASE TUAD"/>
    <property type="match status" value="1"/>
</dbReference>
<evidence type="ECO:0000313" key="14">
    <source>
        <dbReference type="EMBL" id="EAQ95991.1"/>
    </source>
</evidence>
<comment type="similarity">
    <text evidence="2 9">Belongs to the UDP-glucose/GDP-mannose dehydrogenase family.</text>
</comment>
<dbReference type="SUPFAM" id="SSF52413">
    <property type="entry name" value="UDP-glucose/GDP-mannose dehydrogenase C-terminal domain"/>
    <property type="match status" value="1"/>
</dbReference>
<dbReference type="Gene3D" id="1.20.5.100">
    <property type="entry name" value="Cytochrome c1, transmembrane anchor, C-terminal"/>
    <property type="match status" value="1"/>
</dbReference>
<dbReference type="PANTHER" id="PTHR43750:SF3">
    <property type="entry name" value="UDP-GLUCOSE 6-DEHYDROGENASE TUAD"/>
    <property type="match status" value="1"/>
</dbReference>
<dbReference type="InterPro" id="IPR036291">
    <property type="entry name" value="NAD(P)-bd_dom_sf"/>
</dbReference>
<dbReference type="GO" id="GO:0003979">
    <property type="term" value="F:UDP-glucose 6-dehydrogenase activity"/>
    <property type="evidence" value="ECO:0007669"/>
    <property type="project" value="UniProtKB-EC"/>
</dbReference>
<comment type="catalytic activity">
    <reaction evidence="7 9">
        <text>UDP-alpha-D-glucose + 2 NAD(+) + H2O = UDP-alpha-D-glucuronate + 2 NADH + 3 H(+)</text>
        <dbReference type="Rhea" id="RHEA:23596"/>
        <dbReference type="ChEBI" id="CHEBI:15377"/>
        <dbReference type="ChEBI" id="CHEBI:15378"/>
        <dbReference type="ChEBI" id="CHEBI:57540"/>
        <dbReference type="ChEBI" id="CHEBI:57945"/>
        <dbReference type="ChEBI" id="CHEBI:58052"/>
        <dbReference type="ChEBI" id="CHEBI:58885"/>
        <dbReference type="EC" id="1.1.1.22"/>
    </reaction>
</comment>
<feature type="domain" description="UDP-glucose/GDP-mannose dehydrogenase C-terminal" evidence="13">
    <location>
        <begin position="317"/>
        <end position="419"/>
    </location>
</feature>
<dbReference type="NCBIfam" id="TIGR03026">
    <property type="entry name" value="NDP-sugDHase"/>
    <property type="match status" value="1"/>
</dbReference>
<dbReference type="EC" id="1.1.1.22" evidence="3 9"/>
<dbReference type="OrthoDB" id="9803238at2"/>
<dbReference type="InterPro" id="IPR014026">
    <property type="entry name" value="UDP-Glc/GDP-Man_DH_dimer"/>
</dbReference>
<protein>
    <recommendedName>
        <fullName evidence="4 9">UDP-glucose 6-dehydrogenase</fullName>
        <ecNumber evidence="3 9">1.1.1.22</ecNumber>
    </recommendedName>
</protein>
<feature type="binding site" evidence="12">
    <location>
        <position position="86"/>
    </location>
    <ligand>
        <name>NAD(+)</name>
        <dbReference type="ChEBI" id="CHEBI:57540"/>
    </ligand>
</feature>
<evidence type="ECO:0000256" key="9">
    <source>
        <dbReference type="PIRNR" id="PIRNR000124"/>
    </source>
</evidence>
<dbReference type="AlphaFoldDB" id="A4ADJ3"/>
<feature type="binding site" evidence="12">
    <location>
        <position position="35"/>
    </location>
    <ligand>
        <name>NAD(+)</name>
        <dbReference type="ChEBI" id="CHEBI:57540"/>
    </ligand>
</feature>
<dbReference type="GO" id="GO:0000271">
    <property type="term" value="P:polysaccharide biosynthetic process"/>
    <property type="evidence" value="ECO:0007669"/>
    <property type="project" value="InterPro"/>
</dbReference>
<feature type="binding site" evidence="11">
    <location>
        <begin position="252"/>
        <end position="256"/>
    </location>
    <ligand>
        <name>substrate</name>
    </ligand>
</feature>
<reference evidence="14 15" key="1">
    <citation type="journal article" date="2007" name="Proc. Natl. Acad. Sci. U.S.A.">
        <title>Characterization of a marine gammaproteobacterium capable of aerobic anoxygenic photosynthesis.</title>
        <authorList>
            <person name="Fuchs B.M."/>
            <person name="Spring S."/>
            <person name="Teeling H."/>
            <person name="Quast C."/>
            <person name="Wulf J."/>
            <person name="Schattenhofer M."/>
            <person name="Yan S."/>
            <person name="Ferriera S."/>
            <person name="Johnson J."/>
            <person name="Glockner F.O."/>
            <person name="Amann R."/>
        </authorList>
    </citation>
    <scope>NUCLEOTIDE SEQUENCE [LARGE SCALE GENOMIC DNA]</scope>
    <source>
        <strain evidence="14">KT71</strain>
    </source>
</reference>
<dbReference type="Gene3D" id="3.40.50.720">
    <property type="entry name" value="NAD(P)-binding Rossmann-like Domain"/>
    <property type="match status" value="2"/>
</dbReference>
<dbReference type="Pfam" id="PF03721">
    <property type="entry name" value="UDPG_MGDP_dh_N"/>
    <property type="match status" value="1"/>
</dbReference>
<dbReference type="RefSeq" id="WP_008296109.1">
    <property type="nucleotide sequence ID" value="NZ_CM002299.1"/>
</dbReference>
<comment type="pathway">
    <text evidence="1">Nucleotide-sugar biosynthesis; UDP-alpha-D-glucuronate biosynthesis; UDP-alpha-D-glucuronate from UDP-alpha-D-glucose: step 1/1.</text>
</comment>
<evidence type="ECO:0000256" key="6">
    <source>
        <dbReference type="ARBA" id="ARBA00023027"/>
    </source>
</evidence>
<evidence type="ECO:0000256" key="10">
    <source>
        <dbReference type="PIRSR" id="PIRSR500134-1"/>
    </source>
</evidence>